<dbReference type="GO" id="GO:0003676">
    <property type="term" value="F:nucleic acid binding"/>
    <property type="evidence" value="ECO:0007669"/>
    <property type="project" value="InterPro"/>
</dbReference>
<name>R2PY45_9ENTE</name>
<dbReference type="eggNOG" id="COG0742">
    <property type="taxonomic scope" value="Bacteria"/>
</dbReference>
<keyword evidence="1 3" id="KW-0489">Methyltransferase</keyword>
<dbReference type="EMBL" id="AJAP01000010">
    <property type="protein sequence ID" value="EOH88098.1"/>
    <property type="molecule type" value="Genomic_DNA"/>
</dbReference>
<sequence>MRVISGEFRGRRLKSLAGDNTRPTTDKVKESIFNMIGPYFDGGICLDLFSGSGGLGIEAVSRGMEQAYLVDRSYPAMKVIKENVALTKAEERFVLWKLTAQVALQKLAEAGIKVDLVLLDPPYAQQELAKQLQELQDLDLLAPDAVVVCEMDKKVVLPESIGHLNQRRHQIYGITSVTIYDFEEDAE</sequence>
<keyword evidence="4" id="KW-1185">Reference proteome</keyword>
<dbReference type="Gene3D" id="3.40.50.150">
    <property type="entry name" value="Vaccinia Virus protein VP39"/>
    <property type="match status" value="1"/>
</dbReference>
<evidence type="ECO:0000313" key="4">
    <source>
        <dbReference type="Proteomes" id="UP000013777"/>
    </source>
</evidence>
<evidence type="ECO:0000256" key="2">
    <source>
        <dbReference type="ARBA" id="ARBA00022679"/>
    </source>
</evidence>
<dbReference type="InterPro" id="IPR004398">
    <property type="entry name" value="RNA_MeTrfase_RsmD"/>
</dbReference>
<dbReference type="HOGENOM" id="CLU_075826_0_0_9"/>
<evidence type="ECO:0000256" key="1">
    <source>
        <dbReference type="ARBA" id="ARBA00022603"/>
    </source>
</evidence>
<reference evidence="3 4" key="1">
    <citation type="submission" date="2013-02" db="EMBL/GenBank/DDBJ databases">
        <title>The Genome Sequence of Enterococcus asini ATCC_700915.</title>
        <authorList>
            <consortium name="The Broad Institute Genome Sequencing Platform"/>
            <consortium name="The Broad Institute Genome Sequencing Center for Infectious Disease"/>
            <person name="Earl A.M."/>
            <person name="Gilmore M.S."/>
            <person name="Lebreton F."/>
            <person name="Walker B."/>
            <person name="Young S.K."/>
            <person name="Zeng Q."/>
            <person name="Gargeya S."/>
            <person name="Fitzgerald M."/>
            <person name="Haas B."/>
            <person name="Abouelleil A."/>
            <person name="Alvarado L."/>
            <person name="Arachchi H.M."/>
            <person name="Berlin A.M."/>
            <person name="Chapman S.B."/>
            <person name="Dewar J."/>
            <person name="Goldberg J."/>
            <person name="Griggs A."/>
            <person name="Gujja S."/>
            <person name="Hansen M."/>
            <person name="Howarth C."/>
            <person name="Imamovic A."/>
            <person name="Larimer J."/>
            <person name="McCowan C."/>
            <person name="Murphy C."/>
            <person name="Neiman D."/>
            <person name="Pearson M."/>
            <person name="Priest M."/>
            <person name="Roberts A."/>
            <person name="Saif S."/>
            <person name="Shea T."/>
            <person name="Sisk P."/>
            <person name="Sykes S."/>
            <person name="Wortman J."/>
            <person name="Nusbaum C."/>
            <person name="Birren B."/>
        </authorList>
    </citation>
    <scope>NUCLEOTIDE SEQUENCE [LARGE SCALE GENOMIC DNA]</scope>
    <source>
        <strain evidence="3 4">ATCC 700915</strain>
    </source>
</reference>
<dbReference type="PANTHER" id="PTHR43542:SF1">
    <property type="entry name" value="METHYLTRANSFERASE"/>
    <property type="match status" value="1"/>
</dbReference>
<dbReference type="PANTHER" id="PTHR43542">
    <property type="entry name" value="METHYLTRANSFERASE"/>
    <property type="match status" value="1"/>
</dbReference>
<dbReference type="CDD" id="cd02440">
    <property type="entry name" value="AdoMet_MTases"/>
    <property type="match status" value="1"/>
</dbReference>
<dbReference type="GO" id="GO:0008168">
    <property type="term" value="F:methyltransferase activity"/>
    <property type="evidence" value="ECO:0007669"/>
    <property type="project" value="UniProtKB-KW"/>
</dbReference>
<dbReference type="GO" id="GO:0031167">
    <property type="term" value="P:rRNA methylation"/>
    <property type="evidence" value="ECO:0007669"/>
    <property type="project" value="InterPro"/>
</dbReference>
<dbReference type="AlphaFoldDB" id="R2PY45"/>
<proteinExistence type="predicted"/>
<dbReference type="InterPro" id="IPR002052">
    <property type="entry name" value="DNA_methylase_N6_adenine_CS"/>
</dbReference>
<dbReference type="OrthoDB" id="9803017at2"/>
<comment type="caution">
    <text evidence="3">The sequence shown here is derived from an EMBL/GenBank/DDBJ whole genome shotgun (WGS) entry which is preliminary data.</text>
</comment>
<accession>R2PY45</accession>
<dbReference type="NCBIfam" id="TIGR00095">
    <property type="entry name" value="16S rRNA (guanine(966)-N(2))-methyltransferase RsmD"/>
    <property type="match status" value="1"/>
</dbReference>
<dbReference type="SUPFAM" id="SSF53335">
    <property type="entry name" value="S-adenosyl-L-methionine-dependent methyltransferases"/>
    <property type="match status" value="1"/>
</dbReference>
<protein>
    <submittedName>
        <fullName evidence="3">RsmD family RNA methyltransferase</fullName>
    </submittedName>
</protein>
<gene>
    <name evidence="3" type="ORF">UAS_00859</name>
</gene>
<dbReference type="PATRIC" id="fig|1158606.3.peg.817"/>
<keyword evidence="2 3" id="KW-0808">Transferase</keyword>
<dbReference type="InterPro" id="IPR029063">
    <property type="entry name" value="SAM-dependent_MTases_sf"/>
</dbReference>
<dbReference type="PIRSF" id="PIRSF004553">
    <property type="entry name" value="CHP00095"/>
    <property type="match status" value="1"/>
</dbReference>
<dbReference type="Proteomes" id="UP000013777">
    <property type="component" value="Unassembled WGS sequence"/>
</dbReference>
<evidence type="ECO:0000313" key="3">
    <source>
        <dbReference type="EMBL" id="EOH88098.1"/>
    </source>
</evidence>
<dbReference type="PROSITE" id="PS00092">
    <property type="entry name" value="N6_MTASE"/>
    <property type="match status" value="1"/>
</dbReference>
<dbReference type="Pfam" id="PF03602">
    <property type="entry name" value="Cons_hypoth95"/>
    <property type="match status" value="1"/>
</dbReference>
<organism evidence="3 4">
    <name type="scientific">Enterococcus asini ATCC 700915</name>
    <dbReference type="NCBI Taxonomy" id="1158606"/>
    <lineage>
        <taxon>Bacteria</taxon>
        <taxon>Bacillati</taxon>
        <taxon>Bacillota</taxon>
        <taxon>Bacilli</taxon>
        <taxon>Lactobacillales</taxon>
        <taxon>Enterococcaceae</taxon>
        <taxon>Enterococcus</taxon>
    </lineage>
</organism>
<dbReference type="STRING" id="57732.RU94_GL001880"/>